<evidence type="ECO:0000256" key="2">
    <source>
        <dbReference type="ARBA" id="ARBA00022723"/>
    </source>
</evidence>
<evidence type="ECO:0000256" key="1">
    <source>
        <dbReference type="ARBA" id="ARBA00022670"/>
    </source>
</evidence>
<organism evidence="5 6">
    <name type="scientific">Paludibacter propionicigenes (strain DSM 17365 / JCM 13257 / WB4)</name>
    <dbReference type="NCBI Taxonomy" id="694427"/>
    <lineage>
        <taxon>Bacteria</taxon>
        <taxon>Pseudomonadati</taxon>
        <taxon>Bacteroidota</taxon>
        <taxon>Bacteroidia</taxon>
        <taxon>Bacteroidales</taxon>
        <taxon>Paludibacteraceae</taxon>
        <taxon>Paludibacter</taxon>
    </lineage>
</organism>
<keyword evidence="1" id="KW-0645">Protease</keyword>
<evidence type="ECO:0000259" key="4">
    <source>
        <dbReference type="Pfam" id="PF07687"/>
    </source>
</evidence>
<accession>E4T0D0</accession>
<dbReference type="Gene3D" id="3.30.70.360">
    <property type="match status" value="1"/>
</dbReference>
<dbReference type="InterPro" id="IPR011650">
    <property type="entry name" value="Peptidase_M20_dimer"/>
</dbReference>
<dbReference type="EMBL" id="CP002345">
    <property type="protein sequence ID" value="ADQ78289.1"/>
    <property type="molecule type" value="Genomic_DNA"/>
</dbReference>
<gene>
    <name evidence="5" type="ordered locus">Palpr_0127</name>
</gene>
<dbReference type="AlphaFoldDB" id="E4T0D0"/>
<sequence>MKTDINAYITENQNRFFEELFSLIRIPSVSAHSHRQTEIHQCAQRWKELLLEAGVDEVNIFPTDGNPIVFATKVTDPALPTIMVYGHYDVMPAEPLELWKSSPFEPEIRDGKIFARGADDDKGQSFMHAKAFEYLVKTNQLKYNVKFLLEGEEEIGSENLEKFCSENAEMLSCNTILVSDTSMLSAETPSITTGLRGLAYWQIEVTSASRDLHSGIFGGAVANPIMELTKILAQLTNSEGKITIPNFYDDVEEVSDYERELIAQIPFDEEDYKKKLSIKNVSGEKGYSTIERTGIRPALDVCGIWGGYTDEGTKTVLPSKAFAKLSARLVPHQQYEKIAELVTKHIKQIASENVEVKVDFLHGSQSYVCPIDSPEYRAAEAAYTKIFGIKPLPVRRGGSIGVIPVFEKVLKVKPLLMGFGLESDAIHSPNENFPIDLFFKGIRTITEFYLQIQSDKKS</sequence>
<dbReference type="Gene3D" id="3.40.630.10">
    <property type="entry name" value="Zn peptidases"/>
    <property type="match status" value="1"/>
</dbReference>
<dbReference type="PANTHER" id="PTHR43270">
    <property type="entry name" value="BETA-ALA-HIS DIPEPTIDASE"/>
    <property type="match status" value="1"/>
</dbReference>
<dbReference type="InterPro" id="IPR002933">
    <property type="entry name" value="Peptidase_M20"/>
</dbReference>
<dbReference type="GO" id="GO:0006508">
    <property type="term" value="P:proteolysis"/>
    <property type="evidence" value="ECO:0007669"/>
    <property type="project" value="UniProtKB-KW"/>
</dbReference>
<proteinExistence type="predicted"/>
<evidence type="ECO:0000313" key="6">
    <source>
        <dbReference type="Proteomes" id="UP000008718"/>
    </source>
</evidence>
<keyword evidence="6" id="KW-1185">Reference proteome</keyword>
<dbReference type="PANTHER" id="PTHR43270:SF12">
    <property type="entry name" value="SUCCINYL-DIAMINOPIMELATE DESUCCINYLASE"/>
    <property type="match status" value="1"/>
</dbReference>
<evidence type="ECO:0000313" key="5">
    <source>
        <dbReference type="EMBL" id="ADQ78289.1"/>
    </source>
</evidence>
<reference evidence="5 6" key="2">
    <citation type="journal article" date="2011" name="Stand. Genomic Sci.">
        <title>Complete genome sequence of Paludibacter propionicigenes type strain (WB4).</title>
        <authorList>
            <person name="Gronow S."/>
            <person name="Munk C."/>
            <person name="Lapidus A."/>
            <person name="Nolan M."/>
            <person name="Lucas S."/>
            <person name="Hammon N."/>
            <person name="Deshpande S."/>
            <person name="Cheng J.F."/>
            <person name="Tapia R."/>
            <person name="Han C."/>
            <person name="Goodwin L."/>
            <person name="Pitluck S."/>
            <person name="Liolios K."/>
            <person name="Ivanova N."/>
            <person name="Mavromatis K."/>
            <person name="Mikhailova N."/>
            <person name="Pati A."/>
            <person name="Chen A."/>
            <person name="Palaniappan K."/>
            <person name="Land M."/>
            <person name="Hauser L."/>
            <person name="Chang Y.J."/>
            <person name="Jeffries C.D."/>
            <person name="Brambilla E."/>
            <person name="Rohde M."/>
            <person name="Goker M."/>
            <person name="Detter J.C."/>
            <person name="Woyke T."/>
            <person name="Bristow J."/>
            <person name="Eisen J.A."/>
            <person name="Markowitz V."/>
            <person name="Hugenholtz P."/>
            <person name="Kyrpides N.C."/>
            <person name="Klenk H.P."/>
        </authorList>
    </citation>
    <scope>NUCLEOTIDE SEQUENCE [LARGE SCALE GENOMIC DNA]</scope>
    <source>
        <strain evidence="6">DSM 17365 / JCM 13257 / WB4</strain>
    </source>
</reference>
<dbReference type="Pfam" id="PF07687">
    <property type="entry name" value="M20_dimer"/>
    <property type="match status" value="1"/>
</dbReference>
<name>E4T0D0_PALPW</name>
<dbReference type="STRING" id="694427.Palpr_0127"/>
<dbReference type="Pfam" id="PF01546">
    <property type="entry name" value="Peptidase_M20"/>
    <property type="match status" value="1"/>
</dbReference>
<dbReference type="eggNOG" id="COG0624">
    <property type="taxonomic scope" value="Bacteria"/>
</dbReference>
<dbReference type="NCBIfam" id="NF006053">
    <property type="entry name" value="PRK08201.1"/>
    <property type="match status" value="1"/>
</dbReference>
<keyword evidence="3" id="KW-0378">Hydrolase</keyword>
<dbReference type="RefSeq" id="WP_013443658.1">
    <property type="nucleotide sequence ID" value="NC_014734.1"/>
</dbReference>
<protein>
    <submittedName>
        <fullName evidence="5">Peptidase M20</fullName>
    </submittedName>
</protein>
<dbReference type="GO" id="GO:0008233">
    <property type="term" value="F:peptidase activity"/>
    <property type="evidence" value="ECO:0007669"/>
    <property type="project" value="UniProtKB-KW"/>
</dbReference>
<dbReference type="InterPro" id="IPR051458">
    <property type="entry name" value="Cyt/Met_Dipeptidase"/>
</dbReference>
<reference key="1">
    <citation type="submission" date="2010-11" db="EMBL/GenBank/DDBJ databases">
        <title>The complete genome of Paludibacter propionicigenes DSM 17365.</title>
        <authorList>
            <consortium name="US DOE Joint Genome Institute (JGI-PGF)"/>
            <person name="Lucas S."/>
            <person name="Copeland A."/>
            <person name="Lapidus A."/>
            <person name="Bruce D."/>
            <person name="Goodwin L."/>
            <person name="Pitluck S."/>
            <person name="Kyrpides N."/>
            <person name="Mavromatis K."/>
            <person name="Ivanova N."/>
            <person name="Munk A.C."/>
            <person name="Brettin T."/>
            <person name="Detter J.C."/>
            <person name="Han C."/>
            <person name="Tapia R."/>
            <person name="Land M."/>
            <person name="Hauser L."/>
            <person name="Markowitz V."/>
            <person name="Cheng J.-F."/>
            <person name="Hugenholtz P."/>
            <person name="Woyke T."/>
            <person name="Wu D."/>
            <person name="Gronow S."/>
            <person name="Wellnitz S."/>
            <person name="Brambilla E."/>
            <person name="Klenk H.-P."/>
            <person name="Eisen J.A."/>
        </authorList>
    </citation>
    <scope>NUCLEOTIDE SEQUENCE</scope>
    <source>
        <strain>WB4</strain>
    </source>
</reference>
<dbReference type="KEGG" id="ppn:Palpr_0127"/>
<dbReference type="HOGENOM" id="CLU_029469_2_1_10"/>
<dbReference type="FunFam" id="3.30.70.360:FF:000016">
    <property type="entry name" value="Peptidase family M20/M25/M40"/>
    <property type="match status" value="1"/>
</dbReference>
<evidence type="ECO:0000256" key="3">
    <source>
        <dbReference type="ARBA" id="ARBA00022801"/>
    </source>
</evidence>
<feature type="domain" description="Peptidase M20 dimerisation" evidence="4">
    <location>
        <begin position="193"/>
        <end position="352"/>
    </location>
</feature>
<keyword evidence="2" id="KW-0479">Metal-binding</keyword>
<dbReference type="GO" id="GO:0046872">
    <property type="term" value="F:metal ion binding"/>
    <property type="evidence" value="ECO:0007669"/>
    <property type="project" value="UniProtKB-KW"/>
</dbReference>
<dbReference type="NCBIfam" id="NF006579">
    <property type="entry name" value="PRK09104.1"/>
    <property type="match status" value="1"/>
</dbReference>
<dbReference type="Proteomes" id="UP000008718">
    <property type="component" value="Chromosome"/>
</dbReference>
<dbReference type="OrthoDB" id="9761532at2"/>
<dbReference type="SUPFAM" id="SSF53187">
    <property type="entry name" value="Zn-dependent exopeptidases"/>
    <property type="match status" value="1"/>
</dbReference>